<evidence type="ECO:0000313" key="3">
    <source>
        <dbReference type="EMBL" id="KAL3743582.1"/>
    </source>
</evidence>
<evidence type="ECO:0000256" key="1">
    <source>
        <dbReference type="SAM" id="MobiDB-lite"/>
    </source>
</evidence>
<name>A0ABD3KW66_EUCGL</name>
<dbReference type="EMBL" id="JBJKBG010000004">
    <property type="protein sequence ID" value="KAL3743582.1"/>
    <property type="molecule type" value="Genomic_DNA"/>
</dbReference>
<comment type="caution">
    <text evidence="3">The sequence shown here is derived from an EMBL/GenBank/DDBJ whole genome shotgun (WGS) entry which is preliminary data.</text>
</comment>
<sequence>MVLQSSICWAILEMVLKGLVVVVMMASRDMTVRQLTRKETVMGEEGEDVALPDVHGGETGGDGALELGERDVEAKQGVNECGGAMVGTREDEGGDVEEGVKGKGWACACY</sequence>
<organism evidence="3 4">
    <name type="scientific">Eucalyptus globulus</name>
    <name type="common">Tasmanian blue gum</name>
    <dbReference type="NCBI Taxonomy" id="34317"/>
    <lineage>
        <taxon>Eukaryota</taxon>
        <taxon>Viridiplantae</taxon>
        <taxon>Streptophyta</taxon>
        <taxon>Embryophyta</taxon>
        <taxon>Tracheophyta</taxon>
        <taxon>Spermatophyta</taxon>
        <taxon>Magnoliopsida</taxon>
        <taxon>eudicotyledons</taxon>
        <taxon>Gunneridae</taxon>
        <taxon>Pentapetalae</taxon>
        <taxon>rosids</taxon>
        <taxon>malvids</taxon>
        <taxon>Myrtales</taxon>
        <taxon>Myrtaceae</taxon>
        <taxon>Myrtoideae</taxon>
        <taxon>Eucalypteae</taxon>
        <taxon>Eucalyptus</taxon>
    </lineage>
</organism>
<accession>A0ABD3KW66</accession>
<protein>
    <submittedName>
        <fullName evidence="3">Uncharacterized protein</fullName>
    </submittedName>
</protein>
<proteinExistence type="predicted"/>
<feature type="transmembrane region" description="Helical" evidence="2">
    <location>
        <begin position="6"/>
        <end position="27"/>
    </location>
</feature>
<dbReference type="Proteomes" id="UP001634007">
    <property type="component" value="Unassembled WGS sequence"/>
</dbReference>
<feature type="region of interest" description="Disordered" evidence="1">
    <location>
        <begin position="43"/>
        <end position="63"/>
    </location>
</feature>
<gene>
    <name evidence="3" type="ORF">ACJRO7_018800</name>
</gene>
<dbReference type="AlphaFoldDB" id="A0ABD3KW66"/>
<keyword evidence="2" id="KW-0812">Transmembrane</keyword>
<reference evidence="3 4" key="1">
    <citation type="submission" date="2024-11" db="EMBL/GenBank/DDBJ databases">
        <title>Chromosome-level genome assembly of Eucalyptus globulus Labill. provides insights into its genome evolution.</title>
        <authorList>
            <person name="Li X."/>
        </authorList>
    </citation>
    <scope>NUCLEOTIDE SEQUENCE [LARGE SCALE GENOMIC DNA]</scope>
    <source>
        <strain evidence="3">CL2024</strain>
        <tissue evidence="3">Fresh tender leaves</tissue>
    </source>
</reference>
<keyword evidence="2" id="KW-1133">Transmembrane helix</keyword>
<keyword evidence="2" id="KW-0472">Membrane</keyword>
<keyword evidence="4" id="KW-1185">Reference proteome</keyword>
<evidence type="ECO:0000313" key="4">
    <source>
        <dbReference type="Proteomes" id="UP001634007"/>
    </source>
</evidence>
<evidence type="ECO:0000256" key="2">
    <source>
        <dbReference type="SAM" id="Phobius"/>
    </source>
</evidence>